<reference evidence="1" key="1">
    <citation type="submission" date="2014-08" db="EMBL/GenBank/DDBJ databases">
        <authorList>
            <person name="Senf B."/>
            <person name="Petzold A."/>
            <person name="Downie B.R."/>
            <person name="Koch P."/>
            <person name="Platzer M."/>
        </authorList>
    </citation>
    <scope>NUCLEOTIDE SEQUENCE [LARGE SCALE GENOMIC DNA]</scope>
    <source>
        <strain evidence="1">GRZ</strain>
    </source>
</reference>
<reference evidence="1" key="3">
    <citation type="submission" date="2025-09" db="UniProtKB">
        <authorList>
            <consortium name="Ensembl"/>
        </authorList>
    </citation>
    <scope>IDENTIFICATION</scope>
</reference>
<proteinExistence type="predicted"/>
<evidence type="ECO:0000313" key="2">
    <source>
        <dbReference type="Proteomes" id="UP000694548"/>
    </source>
</evidence>
<accession>A0A8C6VUL9</accession>
<name>A0A8C6VUL9_NOTFU</name>
<dbReference type="Ensembl" id="ENSNFUT00015042942.1">
    <property type="protein sequence ID" value="ENSNFUP00015041138.1"/>
    <property type="gene ID" value="ENSNFUG00015019747.1"/>
</dbReference>
<keyword evidence="2" id="KW-1185">Reference proteome</keyword>
<protein>
    <submittedName>
        <fullName evidence="1">Uncharacterized protein</fullName>
    </submittedName>
</protein>
<evidence type="ECO:0000313" key="1">
    <source>
        <dbReference type="Ensembl" id="ENSNFUP00015041138.1"/>
    </source>
</evidence>
<organism evidence="1 2">
    <name type="scientific">Nothobranchius furzeri</name>
    <name type="common">Turquoise killifish</name>
    <dbReference type="NCBI Taxonomy" id="105023"/>
    <lineage>
        <taxon>Eukaryota</taxon>
        <taxon>Metazoa</taxon>
        <taxon>Chordata</taxon>
        <taxon>Craniata</taxon>
        <taxon>Vertebrata</taxon>
        <taxon>Euteleostomi</taxon>
        <taxon>Actinopterygii</taxon>
        <taxon>Neopterygii</taxon>
        <taxon>Teleostei</taxon>
        <taxon>Neoteleostei</taxon>
        <taxon>Acanthomorphata</taxon>
        <taxon>Ovalentaria</taxon>
        <taxon>Atherinomorphae</taxon>
        <taxon>Cyprinodontiformes</taxon>
        <taxon>Nothobranchiidae</taxon>
        <taxon>Nothobranchius</taxon>
    </lineage>
</organism>
<sequence>MVWAQVDPRHKQQTIIRVELGKLGVAPVENLISVLSQRLNLHTGDTVKQTPELPVPRQRPWNPVVAVEQLPPQELISGDGQPLSAGQTRSQHSIMGQTQEDLQNQAVRQNWTTLHLNILKNMPQKQPFLCYNYDFMKVHNYFV</sequence>
<reference evidence="1" key="2">
    <citation type="submission" date="2025-08" db="UniProtKB">
        <authorList>
            <consortium name="Ensembl"/>
        </authorList>
    </citation>
    <scope>IDENTIFICATION</scope>
</reference>
<dbReference type="AlphaFoldDB" id="A0A8C6VUL9"/>
<dbReference type="GeneTree" id="ENSGT00940000176908"/>
<dbReference type="Proteomes" id="UP000694548">
    <property type="component" value="Chromosome sgr02"/>
</dbReference>